<evidence type="ECO:0000256" key="16">
    <source>
        <dbReference type="SAM" id="MobiDB-lite"/>
    </source>
</evidence>
<keyword evidence="12" id="KW-0346">Stress response</keyword>
<dbReference type="PRINTS" id="PR00834">
    <property type="entry name" value="PROTEASES2C"/>
</dbReference>
<evidence type="ECO:0000256" key="11">
    <source>
        <dbReference type="ARBA" id="ARBA00022825"/>
    </source>
</evidence>
<organism evidence="18 19">
    <name type="scientific">Lichenicoccus roseus</name>
    <dbReference type="NCBI Taxonomy" id="2683649"/>
    <lineage>
        <taxon>Bacteria</taxon>
        <taxon>Pseudomonadati</taxon>
        <taxon>Pseudomonadota</taxon>
        <taxon>Alphaproteobacteria</taxon>
        <taxon>Acetobacterales</taxon>
        <taxon>Acetobacteraceae</taxon>
        <taxon>Lichenicoccus</taxon>
    </lineage>
</organism>
<evidence type="ECO:0000256" key="4">
    <source>
        <dbReference type="ARBA" id="ARBA00013035"/>
    </source>
</evidence>
<feature type="active site" description="Charge relay system" evidence="14">
    <location>
        <position position="185"/>
    </location>
</feature>
<evidence type="ECO:0000256" key="12">
    <source>
        <dbReference type="ARBA" id="ARBA00023016"/>
    </source>
</evidence>
<evidence type="ECO:0000256" key="7">
    <source>
        <dbReference type="ARBA" id="ARBA00022729"/>
    </source>
</evidence>
<keyword evidence="9" id="KW-0574">Periplasm</keyword>
<dbReference type="InterPro" id="IPR036034">
    <property type="entry name" value="PDZ_sf"/>
</dbReference>
<evidence type="ECO:0000256" key="13">
    <source>
        <dbReference type="ARBA" id="ARBA00032850"/>
    </source>
</evidence>
<evidence type="ECO:0000256" key="9">
    <source>
        <dbReference type="ARBA" id="ARBA00022764"/>
    </source>
</evidence>
<evidence type="ECO:0000256" key="10">
    <source>
        <dbReference type="ARBA" id="ARBA00022801"/>
    </source>
</evidence>
<evidence type="ECO:0000259" key="17">
    <source>
        <dbReference type="PROSITE" id="PS50106"/>
    </source>
</evidence>
<feature type="region of interest" description="Disordered" evidence="16">
    <location>
        <begin position="409"/>
        <end position="431"/>
    </location>
</feature>
<evidence type="ECO:0000313" key="19">
    <source>
        <dbReference type="Proteomes" id="UP000305654"/>
    </source>
</evidence>
<protein>
    <recommendedName>
        <fullName evidence="5">Probable periplasmic serine endoprotease DegP-like</fullName>
        <ecNumber evidence="4">3.4.21.107</ecNumber>
    </recommendedName>
    <alternativeName>
        <fullName evidence="13">Protease Do</fullName>
    </alternativeName>
</protein>
<keyword evidence="7" id="KW-0732">Signal</keyword>
<dbReference type="SUPFAM" id="SSF50494">
    <property type="entry name" value="Trypsin-like serine proteases"/>
    <property type="match status" value="1"/>
</dbReference>
<comment type="caution">
    <text evidence="18">The sequence shown here is derived from an EMBL/GenBank/DDBJ whole genome shotgun (WGS) entry which is preliminary data.</text>
</comment>
<dbReference type="EC" id="3.4.21.107" evidence="4"/>
<dbReference type="Gene3D" id="2.30.42.10">
    <property type="match status" value="2"/>
</dbReference>
<dbReference type="PANTHER" id="PTHR22939">
    <property type="entry name" value="SERINE PROTEASE FAMILY S1C HTRA-RELATED"/>
    <property type="match status" value="1"/>
</dbReference>
<keyword evidence="8" id="KW-0677">Repeat</keyword>
<dbReference type="InterPro" id="IPR009003">
    <property type="entry name" value="Peptidase_S1_PA"/>
</dbReference>
<name>A0A5R9J2I2_9PROT</name>
<keyword evidence="19" id="KW-1185">Reference proteome</keyword>
<feature type="domain" description="PDZ" evidence="17">
    <location>
        <begin position="428"/>
        <end position="514"/>
    </location>
</feature>
<evidence type="ECO:0000256" key="8">
    <source>
        <dbReference type="ARBA" id="ARBA00022737"/>
    </source>
</evidence>
<dbReference type="Proteomes" id="UP000305654">
    <property type="component" value="Unassembled WGS sequence"/>
</dbReference>
<feature type="compositionally biased region" description="Low complexity" evidence="16">
    <location>
        <begin position="540"/>
        <end position="549"/>
    </location>
</feature>
<feature type="compositionally biased region" description="Polar residues" evidence="16">
    <location>
        <begin position="1"/>
        <end position="14"/>
    </location>
</feature>
<dbReference type="Pfam" id="PF13180">
    <property type="entry name" value="PDZ_2"/>
    <property type="match status" value="2"/>
</dbReference>
<feature type="region of interest" description="Disordered" evidence="16">
    <location>
        <begin position="92"/>
        <end position="118"/>
    </location>
</feature>
<dbReference type="AlphaFoldDB" id="A0A5R9J2I2"/>
<comment type="catalytic activity">
    <reaction evidence="1">
        <text>Acts on substrates that are at least partially unfolded. The cleavage site P1 residue is normally between a pair of hydrophobic residues, such as Val-|-Val.</text>
        <dbReference type="EC" id="3.4.21.107"/>
    </reaction>
</comment>
<dbReference type="GO" id="GO:0004252">
    <property type="term" value="F:serine-type endopeptidase activity"/>
    <property type="evidence" value="ECO:0007669"/>
    <property type="project" value="InterPro"/>
</dbReference>
<evidence type="ECO:0000256" key="14">
    <source>
        <dbReference type="PIRSR" id="PIRSR611782-1"/>
    </source>
</evidence>
<keyword evidence="11" id="KW-0720">Serine protease</keyword>
<dbReference type="PANTHER" id="PTHR22939:SF130">
    <property type="entry name" value="PERIPLASMIC SERINE ENDOPROTEASE DEGP-LIKE-RELATED"/>
    <property type="match status" value="1"/>
</dbReference>
<dbReference type="InterPro" id="IPR011782">
    <property type="entry name" value="Pept_S1C_Do"/>
</dbReference>
<feature type="region of interest" description="Disordered" evidence="16">
    <location>
        <begin position="1"/>
        <end position="20"/>
    </location>
</feature>
<dbReference type="RefSeq" id="WP_138326904.1">
    <property type="nucleotide sequence ID" value="NZ_VCDI01000005.1"/>
</dbReference>
<evidence type="ECO:0000256" key="6">
    <source>
        <dbReference type="ARBA" id="ARBA00022670"/>
    </source>
</evidence>
<gene>
    <name evidence="18" type="ORF">FE263_15365</name>
</gene>
<feature type="active site" description="Charge relay system" evidence="14">
    <location>
        <position position="259"/>
    </location>
</feature>
<feature type="binding site" evidence="15">
    <location>
        <position position="185"/>
    </location>
    <ligand>
        <name>substrate</name>
    </ligand>
</feature>
<dbReference type="CDD" id="cd10839">
    <property type="entry name" value="cpPDZ1_DegP-like"/>
    <property type="match status" value="1"/>
</dbReference>
<dbReference type="OrthoDB" id="9758917at2"/>
<dbReference type="InterPro" id="IPR001940">
    <property type="entry name" value="Peptidase_S1C"/>
</dbReference>
<dbReference type="InterPro" id="IPR001478">
    <property type="entry name" value="PDZ"/>
</dbReference>
<reference evidence="18 19" key="1">
    <citation type="submission" date="2019-05" db="EMBL/GenBank/DDBJ databases">
        <authorList>
            <person name="Pankratov T."/>
            <person name="Grouzdev D."/>
        </authorList>
    </citation>
    <scope>NUCLEOTIDE SEQUENCE [LARGE SCALE GENOMIC DNA]</scope>
    <source>
        <strain evidence="18 19">KEBCLARHB70R</strain>
    </source>
</reference>
<dbReference type="EMBL" id="VCDI01000005">
    <property type="protein sequence ID" value="TLU71834.1"/>
    <property type="molecule type" value="Genomic_DNA"/>
</dbReference>
<dbReference type="Gene3D" id="2.40.10.120">
    <property type="match status" value="1"/>
</dbReference>
<keyword evidence="6" id="KW-0645">Protease</keyword>
<feature type="region of interest" description="Disordered" evidence="16">
    <location>
        <begin position="519"/>
        <end position="549"/>
    </location>
</feature>
<evidence type="ECO:0000256" key="3">
    <source>
        <dbReference type="ARBA" id="ARBA00010541"/>
    </source>
</evidence>
<feature type="domain" description="PDZ" evidence="17">
    <location>
        <begin position="300"/>
        <end position="372"/>
    </location>
</feature>
<feature type="compositionally biased region" description="Gly residues" evidence="16">
    <location>
        <begin position="103"/>
        <end position="114"/>
    </location>
</feature>
<feature type="binding site" evidence="15">
    <location>
        <begin position="257"/>
        <end position="259"/>
    </location>
    <ligand>
        <name>substrate</name>
    </ligand>
</feature>
<evidence type="ECO:0000256" key="15">
    <source>
        <dbReference type="PIRSR" id="PIRSR611782-2"/>
    </source>
</evidence>
<dbReference type="NCBIfam" id="TIGR02037">
    <property type="entry name" value="degP_htrA_DO"/>
    <property type="match status" value="1"/>
</dbReference>
<evidence type="ECO:0000256" key="5">
    <source>
        <dbReference type="ARBA" id="ARBA00013958"/>
    </source>
</evidence>
<keyword evidence="10" id="KW-0378">Hydrolase</keyword>
<dbReference type="Pfam" id="PF13365">
    <property type="entry name" value="Trypsin_2"/>
    <property type="match status" value="1"/>
</dbReference>
<feature type="active site" description="Charge relay system" evidence="14">
    <location>
        <position position="155"/>
    </location>
</feature>
<evidence type="ECO:0000313" key="18">
    <source>
        <dbReference type="EMBL" id="TLU71834.1"/>
    </source>
</evidence>
<dbReference type="SUPFAM" id="SSF50156">
    <property type="entry name" value="PDZ domain-like"/>
    <property type="match status" value="2"/>
</dbReference>
<accession>A0A5R9J2I2</accession>
<feature type="compositionally biased region" description="Polar residues" evidence="16">
    <location>
        <begin position="418"/>
        <end position="431"/>
    </location>
</feature>
<comment type="similarity">
    <text evidence="3">Belongs to the peptidase S1C family.</text>
</comment>
<evidence type="ECO:0000256" key="1">
    <source>
        <dbReference type="ARBA" id="ARBA00001772"/>
    </source>
</evidence>
<dbReference type="SMART" id="SM00228">
    <property type="entry name" value="PDZ"/>
    <property type="match status" value="2"/>
</dbReference>
<comment type="subcellular location">
    <subcellularLocation>
        <location evidence="2">Periplasm</location>
    </subcellularLocation>
</comment>
<feature type="binding site" evidence="15">
    <location>
        <position position="155"/>
    </location>
    <ligand>
        <name>substrate</name>
    </ligand>
</feature>
<sequence length="549" mass="55301">MSSSSPRLPTSERGSPNRRFARPALAVLLAGTMLTGVAAGRFETGTAHAQGASALAAHPGAIQPQGPSQRLPDFSGLVKQVKPAVVSITSQLKADAVDDEGDGGGGGGQGGGGQQMPFPFPFPFQMPHGNPHRTVEARGSGFIISPDGYVVTNNHVVKGATSVSVTLDDGTVLPAKIVGRDPRTDLALLRVKPTGKLPFIQLGDSDDVEPGQWVIAVGNPYGLGGSVTAGIVSARGRDIGDGPYDSFLQIDAPINRGNSGGPLFTQDGKVVGVNTAILSPSGGSIGIGFAIPSDVVRSVIAQLQKTGHVTRGYLGVQAQAVTPQIAKGLNLPASLGTPPSGALVANVTSASPAEKAGIKPGDVITSINGEKIATPRDLAIKVADVSPDSDAKLTYLRDGNSQTVDVHVGNLGKDGSSPAGNDNGQPGNQGSIGVALAALTPELRQQLGVDDSVHGAVVHGVQPNSPADQAGIRPGDIITGVGSHLVSNPSDAVKAVRGALKQDQTVALRILRDGQDAFVAISPGTGGGSQAPGDDDGDGDSSQGNSQSG</sequence>
<dbReference type="GO" id="GO:0006508">
    <property type="term" value="P:proteolysis"/>
    <property type="evidence" value="ECO:0007669"/>
    <property type="project" value="UniProtKB-KW"/>
</dbReference>
<evidence type="ECO:0000256" key="2">
    <source>
        <dbReference type="ARBA" id="ARBA00004418"/>
    </source>
</evidence>
<proteinExistence type="inferred from homology"/>
<dbReference type="PROSITE" id="PS50106">
    <property type="entry name" value="PDZ"/>
    <property type="match status" value="2"/>
</dbReference>